<reference evidence="2" key="2">
    <citation type="journal article" date="2016" name="G3 (Bethesda)">
        <title>Genome Evolution in Three Species of Cactophilic Drosophila.</title>
        <authorList>
            <person name="Sanchez-Flores A."/>
            <person name="Penazola F."/>
            <person name="Carpinteyro-Ponce J."/>
            <person name="Nazario-Yepiz N."/>
            <person name="Abreu-Goodger C."/>
            <person name="Machado C.A."/>
            <person name="Markow T.A."/>
        </authorList>
    </citation>
    <scope>NUCLEOTIDE SEQUENCE [LARGE SCALE GENOMIC DNA]</scope>
</reference>
<feature type="region of interest" description="Disordered" evidence="1">
    <location>
        <begin position="405"/>
        <end position="430"/>
    </location>
</feature>
<keyword evidence="2" id="KW-1185">Reference proteome</keyword>
<accession>A0ABM1NPX6</accession>
<evidence type="ECO:0000313" key="2">
    <source>
        <dbReference type="Proteomes" id="UP000694904"/>
    </source>
</evidence>
<reference evidence="2" key="1">
    <citation type="journal article" date="1997" name="Nucleic Acids Res.">
        <title>tRNAscan-SE: a program for improved detection of transfer RNA genes in genomic sequence.</title>
        <authorList>
            <person name="Lowe T.M."/>
            <person name="Eddy S.R."/>
        </authorList>
    </citation>
    <scope>NUCLEOTIDE SEQUENCE [LARGE SCALE GENOMIC DNA]</scope>
</reference>
<reference evidence="3" key="3">
    <citation type="submission" date="2025-08" db="UniProtKB">
        <authorList>
            <consortium name="RefSeq"/>
        </authorList>
    </citation>
    <scope>IDENTIFICATION</scope>
    <source>
        <tissue evidence="3">Whole organism</tissue>
    </source>
</reference>
<evidence type="ECO:0000256" key="1">
    <source>
        <dbReference type="SAM" id="MobiDB-lite"/>
    </source>
</evidence>
<evidence type="ECO:0000313" key="3">
    <source>
        <dbReference type="RefSeq" id="XP_017857012.1"/>
    </source>
</evidence>
<dbReference type="Proteomes" id="UP000694904">
    <property type="component" value="Chromosome 3"/>
</dbReference>
<dbReference type="RefSeq" id="XP_017857012.1">
    <property type="nucleotide sequence ID" value="XM_018001523.1"/>
</dbReference>
<gene>
    <name evidence="3" type="primary">LOC108609778</name>
</gene>
<proteinExistence type="predicted"/>
<protein>
    <submittedName>
        <fullName evidence="3">Uncharacterized protein LOC108609778</fullName>
    </submittedName>
</protein>
<dbReference type="GeneID" id="108609778"/>
<feature type="compositionally biased region" description="Polar residues" evidence="1">
    <location>
        <begin position="407"/>
        <end position="421"/>
    </location>
</feature>
<organism evidence="2 3">
    <name type="scientific">Drosophila arizonae</name>
    <name type="common">Fruit fly</name>
    <dbReference type="NCBI Taxonomy" id="7263"/>
    <lineage>
        <taxon>Eukaryota</taxon>
        <taxon>Metazoa</taxon>
        <taxon>Ecdysozoa</taxon>
        <taxon>Arthropoda</taxon>
        <taxon>Hexapoda</taxon>
        <taxon>Insecta</taxon>
        <taxon>Pterygota</taxon>
        <taxon>Neoptera</taxon>
        <taxon>Endopterygota</taxon>
        <taxon>Diptera</taxon>
        <taxon>Brachycera</taxon>
        <taxon>Muscomorpha</taxon>
        <taxon>Ephydroidea</taxon>
        <taxon>Drosophilidae</taxon>
        <taxon>Drosophila</taxon>
    </lineage>
</organism>
<sequence>MSQTPSIKNDDDIWSYDSLFDNVETQLMSYPLPEHTDASLCRDEFLKTLFIAVQREVTQRRKVPKVEAIRYDSTTAEGIAIFDMLKKSLIAPPSESISHYRPSLTSEQLEKLYTVCLYQFQKAAIQFLSVRLRKQIDTQLHIWPGEAIEIPHQLFHWSLEFFLRRQRVNQLYLDVLVMDRSKADLNCAKFCTDLNEIIRLLELIREDFKNGRDICNTSSIINDSNYEVNSTWVSELNDLRRVYHNLDSIIRDSAFRISSQCGLELEAEGDKTDALSLIEMRYRSNWLRSCSDQAQMLLQKKENVYADEIKELQNKMVLDVATFGYVDFVYQYSIDSYRSSISEWQERLAVDLEAAELKCNITRSLWVKAKDDLKFHQEEVERFRRRVSEVRELIELEQAPILRRTTRASSMGSRSRKSTLIENIKKKKKK</sequence>
<name>A0ABM1NPX6_DROAR</name>